<evidence type="ECO:0000256" key="3">
    <source>
        <dbReference type="PROSITE-ProRule" id="PRU00339"/>
    </source>
</evidence>
<dbReference type="Pfam" id="PF13414">
    <property type="entry name" value="TPR_11"/>
    <property type="match status" value="1"/>
</dbReference>
<dbReference type="Gene3D" id="2.60.40.1120">
    <property type="entry name" value="Carboxypeptidase-like, regulatory domain"/>
    <property type="match status" value="1"/>
</dbReference>
<reference evidence="4 5" key="1">
    <citation type="submission" date="2020-08" db="EMBL/GenBank/DDBJ databases">
        <title>Edaphobacter telluris sp. nov. and Acidobacterium dinghuensis sp. nov., two acidobacteria isolated from forest soil.</title>
        <authorList>
            <person name="Fu J."/>
            <person name="Qiu L."/>
        </authorList>
    </citation>
    <scope>NUCLEOTIDE SEQUENCE [LARGE SCALE GENOMIC DNA]</scope>
    <source>
        <strain evidence="4">4Y35</strain>
    </source>
</reference>
<evidence type="ECO:0000313" key="4">
    <source>
        <dbReference type="EMBL" id="QNI33679.1"/>
    </source>
</evidence>
<dbReference type="InterPro" id="IPR011990">
    <property type="entry name" value="TPR-like_helical_dom_sf"/>
</dbReference>
<dbReference type="GO" id="GO:0030246">
    <property type="term" value="F:carbohydrate binding"/>
    <property type="evidence" value="ECO:0007669"/>
    <property type="project" value="InterPro"/>
</dbReference>
<keyword evidence="2 3" id="KW-0802">TPR repeat</keyword>
<dbReference type="Proteomes" id="UP000515312">
    <property type="component" value="Chromosome"/>
</dbReference>
<dbReference type="AlphaFoldDB" id="A0A7G8BMA9"/>
<proteinExistence type="predicted"/>
<dbReference type="InterPro" id="IPR013784">
    <property type="entry name" value="Carb-bd-like_fold"/>
</dbReference>
<dbReference type="InterPro" id="IPR019734">
    <property type="entry name" value="TPR_rpt"/>
</dbReference>
<dbReference type="SUPFAM" id="SSF48452">
    <property type="entry name" value="TPR-like"/>
    <property type="match status" value="2"/>
</dbReference>
<dbReference type="SUPFAM" id="SSF49452">
    <property type="entry name" value="Starch-binding domain-like"/>
    <property type="match status" value="1"/>
</dbReference>
<evidence type="ECO:0000256" key="2">
    <source>
        <dbReference type="ARBA" id="ARBA00022803"/>
    </source>
</evidence>
<feature type="repeat" description="TPR" evidence="3">
    <location>
        <begin position="432"/>
        <end position="465"/>
    </location>
</feature>
<feature type="repeat" description="TPR" evidence="3">
    <location>
        <begin position="188"/>
        <end position="221"/>
    </location>
</feature>
<evidence type="ECO:0000256" key="1">
    <source>
        <dbReference type="ARBA" id="ARBA00022737"/>
    </source>
</evidence>
<dbReference type="Pfam" id="PF13620">
    <property type="entry name" value="CarboxypepD_reg"/>
    <property type="match status" value="1"/>
</dbReference>
<dbReference type="PANTHER" id="PTHR45586">
    <property type="entry name" value="TPR REPEAT-CONTAINING PROTEIN PA4667"/>
    <property type="match status" value="1"/>
</dbReference>
<gene>
    <name evidence="4" type="ORF">H7849_07065</name>
</gene>
<protein>
    <submittedName>
        <fullName evidence="4">Tetratricopeptide repeat protein</fullName>
    </submittedName>
</protein>
<dbReference type="PANTHER" id="PTHR45586:SF1">
    <property type="entry name" value="LIPOPOLYSACCHARIDE ASSEMBLY PROTEIN B"/>
    <property type="match status" value="1"/>
</dbReference>
<dbReference type="EMBL" id="CP060394">
    <property type="protein sequence ID" value="QNI33679.1"/>
    <property type="molecule type" value="Genomic_DNA"/>
</dbReference>
<accession>A0A7G8BMA9</accession>
<feature type="repeat" description="TPR" evidence="3">
    <location>
        <begin position="255"/>
        <end position="288"/>
    </location>
</feature>
<dbReference type="PROSITE" id="PS50005">
    <property type="entry name" value="TPR"/>
    <property type="match status" value="3"/>
</dbReference>
<dbReference type="KEGG" id="adin:H7849_07065"/>
<dbReference type="PROSITE" id="PS50293">
    <property type="entry name" value="TPR_REGION"/>
    <property type="match status" value="1"/>
</dbReference>
<organism evidence="4 5">
    <name type="scientific">Alloacidobacterium dinghuense</name>
    <dbReference type="NCBI Taxonomy" id="2763107"/>
    <lineage>
        <taxon>Bacteria</taxon>
        <taxon>Pseudomonadati</taxon>
        <taxon>Acidobacteriota</taxon>
        <taxon>Terriglobia</taxon>
        <taxon>Terriglobales</taxon>
        <taxon>Acidobacteriaceae</taxon>
        <taxon>Alloacidobacterium</taxon>
    </lineage>
</organism>
<dbReference type="Pfam" id="PF14559">
    <property type="entry name" value="TPR_19"/>
    <property type="match status" value="1"/>
</dbReference>
<evidence type="ECO:0000313" key="5">
    <source>
        <dbReference type="Proteomes" id="UP000515312"/>
    </source>
</evidence>
<name>A0A7G8BMA9_9BACT</name>
<keyword evidence="1" id="KW-0677">Repeat</keyword>
<dbReference type="SMART" id="SM00028">
    <property type="entry name" value="TPR"/>
    <property type="match status" value="5"/>
</dbReference>
<sequence>MDGVAGAQGAPSHQLQEASIHGTVLDSAGRPVGAARVRLEQKGNPDTVATTTSDGAFVFSGIRSGTYQVSAEKSGQHSSVVAAIASPTAQESIQLVLGSSQLSSSPSSEGMAFADKPNFTVAGITDWTAVGGHGSDASLRTSEALARETTTLMPESAGHGTFNTSVMSADKEAEAKLRAALAASPHSFEANHQLGEFCLQAKSYREAIPLLETAYNINPANHDNEFDLALAYKEAGDFSQAREHIQNLFNHEDNAGLHRALGDLDETMGDSLESVREYEQAARLDPSEQNYFAWGSELLLHRAVWPAAEVFKKGSEIHPKSARMLAALGAALFASALYDEAARRLCEASDLNPADPAPYIFLGKIDIAAPSPLPCAETKLKQFLEETPDDARANYYYAMAIWKQQKGTENSQKMQQVESSLTKAVIADPKYGEAYLQLGNLYADERDSDKAISSYIKAIEVDPQLSEAHYRLGVVYERRGESAKAKQEFQLHDEIEKAQSAAIERQRQEVKQFLVVLQGRPTVH</sequence>
<dbReference type="InterPro" id="IPR051012">
    <property type="entry name" value="CellSynth/LPSAsmb/PSIAsmb"/>
</dbReference>
<keyword evidence="5" id="KW-1185">Reference proteome</keyword>
<dbReference type="Gene3D" id="1.25.40.10">
    <property type="entry name" value="Tetratricopeptide repeat domain"/>
    <property type="match status" value="4"/>
</dbReference>